<proteinExistence type="predicted"/>
<dbReference type="AlphaFoldDB" id="A0A382NS12"/>
<gene>
    <name evidence="1" type="ORF">METZ01_LOCUS316740</name>
</gene>
<feature type="non-terminal residue" evidence="1">
    <location>
        <position position="92"/>
    </location>
</feature>
<accession>A0A382NS12</accession>
<sequence>MAKKGFEVSGRMSVDKFENLFLQSFGVYCDILTEDNKIAKQTDTLAVLRPEDFKGPKKIDFSLTANMLVENVIKKFEANFGISLQIYEVSKA</sequence>
<name>A0A382NS12_9ZZZZ</name>
<organism evidence="1">
    <name type="scientific">marine metagenome</name>
    <dbReference type="NCBI Taxonomy" id="408172"/>
    <lineage>
        <taxon>unclassified sequences</taxon>
        <taxon>metagenomes</taxon>
        <taxon>ecological metagenomes</taxon>
    </lineage>
</organism>
<protein>
    <submittedName>
        <fullName evidence="1">Uncharacterized protein</fullName>
    </submittedName>
</protein>
<reference evidence="1" key="1">
    <citation type="submission" date="2018-05" db="EMBL/GenBank/DDBJ databases">
        <authorList>
            <person name="Lanie J.A."/>
            <person name="Ng W.-L."/>
            <person name="Kazmierczak K.M."/>
            <person name="Andrzejewski T.M."/>
            <person name="Davidsen T.M."/>
            <person name="Wayne K.J."/>
            <person name="Tettelin H."/>
            <person name="Glass J.I."/>
            <person name="Rusch D."/>
            <person name="Podicherti R."/>
            <person name="Tsui H.-C.T."/>
            <person name="Winkler M.E."/>
        </authorList>
    </citation>
    <scope>NUCLEOTIDE SEQUENCE</scope>
</reference>
<evidence type="ECO:0000313" key="1">
    <source>
        <dbReference type="EMBL" id="SVC63886.1"/>
    </source>
</evidence>
<dbReference type="EMBL" id="UINC01102340">
    <property type="protein sequence ID" value="SVC63886.1"/>
    <property type="molecule type" value="Genomic_DNA"/>
</dbReference>